<comment type="caution">
    <text evidence="2">The sequence shown here is derived from an EMBL/GenBank/DDBJ whole genome shotgun (WGS) entry which is preliminary data.</text>
</comment>
<organism evidence="2 3">
    <name type="scientific">Aduncisulcus paluster</name>
    <dbReference type="NCBI Taxonomy" id="2918883"/>
    <lineage>
        <taxon>Eukaryota</taxon>
        <taxon>Metamonada</taxon>
        <taxon>Carpediemonas-like organisms</taxon>
        <taxon>Aduncisulcus</taxon>
    </lineage>
</organism>
<evidence type="ECO:0000313" key="3">
    <source>
        <dbReference type="Proteomes" id="UP001057375"/>
    </source>
</evidence>
<dbReference type="EMBL" id="BQXS01010875">
    <property type="protein sequence ID" value="GKT34840.1"/>
    <property type="molecule type" value="Genomic_DNA"/>
</dbReference>
<feature type="non-terminal residue" evidence="2">
    <location>
        <position position="231"/>
    </location>
</feature>
<sequence>MKLLFVAFLALFAIALAKPVEYPYSMKTGSFNFTSGTATYDLDFLATFEDDVMKVADILASTFPDLLTSNWSNYLGYQEIQNLIENNVWSSVTTKYNNNILYLYAAVMDFVCSTQVIALAQDAPYTLHGNLYNTLNFDKANFGVDLSIPHDTFEHLFIDWTVTYSSKVTVTPTTGRAIGVVGLPGVYMASTNESTFTVASIGSDLEDLVTNGGISTALTSIRKGSTMGTYW</sequence>
<proteinExistence type="predicted"/>
<feature type="signal peptide" evidence="1">
    <location>
        <begin position="1"/>
        <end position="17"/>
    </location>
</feature>
<reference evidence="2" key="1">
    <citation type="submission" date="2022-03" db="EMBL/GenBank/DDBJ databases">
        <title>Draft genome sequence of Aduncisulcus paluster, a free-living microaerophilic Fornicata.</title>
        <authorList>
            <person name="Yuyama I."/>
            <person name="Kume K."/>
            <person name="Tamura T."/>
            <person name="Inagaki Y."/>
            <person name="Hashimoto T."/>
        </authorList>
    </citation>
    <scope>NUCLEOTIDE SEQUENCE</scope>
    <source>
        <strain evidence="2">NY0171</strain>
    </source>
</reference>
<keyword evidence="1" id="KW-0732">Signal</keyword>
<evidence type="ECO:0000313" key="2">
    <source>
        <dbReference type="EMBL" id="GKT34840.1"/>
    </source>
</evidence>
<evidence type="ECO:0000256" key="1">
    <source>
        <dbReference type="SAM" id="SignalP"/>
    </source>
</evidence>
<name>A0ABQ5KUZ0_9EUKA</name>
<feature type="chain" id="PRO_5046378278" evidence="1">
    <location>
        <begin position="18"/>
        <end position="231"/>
    </location>
</feature>
<protein>
    <submittedName>
        <fullName evidence="2">Uncharacterized protein</fullName>
    </submittedName>
</protein>
<dbReference type="Proteomes" id="UP001057375">
    <property type="component" value="Unassembled WGS sequence"/>
</dbReference>
<keyword evidence="3" id="KW-1185">Reference proteome</keyword>
<accession>A0ABQ5KUZ0</accession>
<gene>
    <name evidence="2" type="ORF">ADUPG1_008118</name>
</gene>